<dbReference type="InterPro" id="IPR011990">
    <property type="entry name" value="TPR-like_helical_dom_sf"/>
</dbReference>
<dbReference type="Gene3D" id="1.25.40.10">
    <property type="entry name" value="Tetratricopeptide repeat domain"/>
    <property type="match status" value="2"/>
</dbReference>
<proteinExistence type="predicted"/>
<dbReference type="SMART" id="SM00028">
    <property type="entry name" value="TPR"/>
    <property type="match status" value="3"/>
</dbReference>
<organism evidence="2 3">
    <name type="scientific">Elizabethkingia occulta</name>
    <dbReference type="NCBI Taxonomy" id="1867263"/>
    <lineage>
        <taxon>Bacteria</taxon>
        <taxon>Pseudomonadati</taxon>
        <taxon>Bacteroidota</taxon>
        <taxon>Flavobacteriia</taxon>
        <taxon>Flavobacteriales</taxon>
        <taxon>Weeksellaceae</taxon>
        <taxon>Elizabethkingia</taxon>
    </lineage>
</organism>
<keyword evidence="3" id="KW-1185">Reference proteome</keyword>
<evidence type="ECO:0000313" key="3">
    <source>
        <dbReference type="Proteomes" id="UP000190813"/>
    </source>
</evidence>
<dbReference type="Proteomes" id="UP000190813">
    <property type="component" value="Unassembled WGS sequence"/>
</dbReference>
<dbReference type="EMBL" id="MAHX01000004">
    <property type="protein sequence ID" value="OPC68977.1"/>
    <property type="molecule type" value="Genomic_DNA"/>
</dbReference>
<feature type="chain" id="PRO_5013250418" evidence="1">
    <location>
        <begin position="24"/>
        <end position="430"/>
    </location>
</feature>
<dbReference type="RefSeq" id="WP_078770592.1">
    <property type="nucleotide sequence ID" value="NZ_CBCSBR010000038.1"/>
</dbReference>
<dbReference type="SUPFAM" id="SSF48452">
    <property type="entry name" value="TPR-like"/>
    <property type="match status" value="1"/>
</dbReference>
<feature type="signal peptide" evidence="1">
    <location>
        <begin position="1"/>
        <end position="23"/>
    </location>
</feature>
<sequence length="430" mass="50239">MRINLNIISIFLLLAIGSIVVKAQTTTNASQDKAYELHENKKFAEAAEMYEELLKTDYKNAYLLGMCGSSYFAQEKYEKAKEKYSLAILYTSPDDKKNKALFYSNLSACYSNLDNNDKAYENAMRAYRMDNNQLWNAASMAQNSRKYEECLALMNKASESTALNIAYKSLYGRCYYNTGQYRKAVDNFRDFFDHYNPESFFANFNMKEERRVFIQAYINLIASEKDPSKINTNVADLQNTLKSLDDSYFRDVIVWSFTDNNNICSKYKLSTDTCTKIFSKLVSNPTLKEEFWFSYYALKDYQRSFQLSEKILASGNDREVKLYQYMSSLHLFIADYFQHNQKADEKKLDNLIVLFKDLFEKNKIYSDKEFTDSSDTYAPVMKTFNVFNLYFKNKEQVKAVPYVRKIMENVPNEKAKSIIMKVLNAGYIDN</sequence>
<dbReference type="AlphaFoldDB" id="A0A1T3MWK0"/>
<dbReference type="InterPro" id="IPR019734">
    <property type="entry name" value="TPR_rpt"/>
</dbReference>
<accession>A0A1T3MWK0</accession>
<name>A0A1T3MWK0_9FLAO</name>
<evidence type="ECO:0000256" key="1">
    <source>
        <dbReference type="SAM" id="SignalP"/>
    </source>
</evidence>
<reference evidence="2 3" key="1">
    <citation type="submission" date="2016-06" db="EMBL/GenBank/DDBJ databases">
        <title>Revisiting the taxonomy of the Elizabethkingia Genus based on Whole-Genome Sequencing, Optical Mapping, and MALDI-TOF.</title>
        <authorList>
            <person name="Nicholson A.C."/>
        </authorList>
    </citation>
    <scope>NUCLEOTIDE SEQUENCE [LARGE SCALE GENOMIC DNA]</scope>
    <source>
        <strain evidence="2 3">G4070</strain>
    </source>
</reference>
<comment type="caution">
    <text evidence="2">The sequence shown here is derived from an EMBL/GenBank/DDBJ whole genome shotgun (WGS) entry which is preliminary data.</text>
</comment>
<evidence type="ECO:0000313" key="2">
    <source>
        <dbReference type="EMBL" id="OPC68977.1"/>
    </source>
</evidence>
<protein>
    <submittedName>
        <fullName evidence="2">Uncharacterized protein</fullName>
    </submittedName>
</protein>
<gene>
    <name evidence="2" type="ORF">BAZ10_00070</name>
</gene>
<keyword evidence="1" id="KW-0732">Signal</keyword>